<dbReference type="EMBL" id="FOTW01000005">
    <property type="protein sequence ID" value="SFL58073.1"/>
    <property type="molecule type" value="Genomic_DNA"/>
</dbReference>
<feature type="transmembrane region" description="Helical" evidence="6">
    <location>
        <begin position="12"/>
        <end position="32"/>
    </location>
</feature>
<dbReference type="STRING" id="758825.SAMN02982985_00784"/>
<evidence type="ECO:0000256" key="1">
    <source>
        <dbReference type="ARBA" id="ARBA00000085"/>
    </source>
</evidence>
<accession>A0A1I4IVR3</accession>
<organism evidence="8 9">
    <name type="scientific">Rugamonas rubra</name>
    <dbReference type="NCBI Taxonomy" id="758825"/>
    <lineage>
        <taxon>Bacteria</taxon>
        <taxon>Pseudomonadati</taxon>
        <taxon>Pseudomonadota</taxon>
        <taxon>Betaproteobacteria</taxon>
        <taxon>Burkholderiales</taxon>
        <taxon>Oxalobacteraceae</taxon>
        <taxon>Telluria group</taxon>
        <taxon>Rugamonas</taxon>
    </lineage>
</organism>
<dbReference type="PANTHER" id="PTHR24421:SF10">
    <property type="entry name" value="NITRATE_NITRITE SENSOR PROTEIN NARQ"/>
    <property type="match status" value="1"/>
</dbReference>
<dbReference type="Gene3D" id="1.20.5.1930">
    <property type="match status" value="1"/>
</dbReference>
<dbReference type="InterPro" id="IPR036890">
    <property type="entry name" value="HATPase_C_sf"/>
</dbReference>
<keyword evidence="6" id="KW-0812">Transmembrane</keyword>
<evidence type="ECO:0000256" key="5">
    <source>
        <dbReference type="ARBA" id="ARBA00023012"/>
    </source>
</evidence>
<keyword evidence="5" id="KW-0902">Two-component regulatory system</keyword>
<name>A0A1I4IVR3_9BURK</name>
<dbReference type="RefSeq" id="WP_139236274.1">
    <property type="nucleotide sequence ID" value="NZ_FOTW01000005.1"/>
</dbReference>
<comment type="catalytic activity">
    <reaction evidence="1">
        <text>ATP + protein L-histidine = ADP + protein N-phospho-L-histidine.</text>
        <dbReference type="EC" id="2.7.13.3"/>
    </reaction>
</comment>
<keyword evidence="4 8" id="KW-0418">Kinase</keyword>
<keyword evidence="9" id="KW-1185">Reference proteome</keyword>
<dbReference type="OrthoDB" id="9147043at2"/>
<dbReference type="Gene3D" id="3.30.450.20">
    <property type="entry name" value="PAS domain"/>
    <property type="match status" value="2"/>
</dbReference>
<dbReference type="CDD" id="cd12914">
    <property type="entry name" value="PDC1_DGC_like"/>
    <property type="match status" value="1"/>
</dbReference>
<keyword evidence="3" id="KW-0808">Transferase</keyword>
<dbReference type="SMART" id="SM00387">
    <property type="entry name" value="HATPase_c"/>
    <property type="match status" value="1"/>
</dbReference>
<feature type="transmembrane region" description="Helical" evidence="6">
    <location>
        <begin position="293"/>
        <end position="316"/>
    </location>
</feature>
<evidence type="ECO:0000256" key="2">
    <source>
        <dbReference type="ARBA" id="ARBA00012438"/>
    </source>
</evidence>
<evidence type="ECO:0000259" key="7">
    <source>
        <dbReference type="SMART" id="SM00387"/>
    </source>
</evidence>
<dbReference type="GO" id="GO:0000160">
    <property type="term" value="P:phosphorelay signal transduction system"/>
    <property type="evidence" value="ECO:0007669"/>
    <property type="project" value="UniProtKB-KW"/>
</dbReference>
<evidence type="ECO:0000256" key="3">
    <source>
        <dbReference type="ARBA" id="ARBA00022679"/>
    </source>
</evidence>
<proteinExistence type="predicted"/>
<dbReference type="CDD" id="cd16917">
    <property type="entry name" value="HATPase_UhpB-NarQ-NarX-like"/>
    <property type="match status" value="1"/>
</dbReference>
<dbReference type="InterPro" id="IPR050482">
    <property type="entry name" value="Sensor_HK_TwoCompSys"/>
</dbReference>
<dbReference type="Pfam" id="PF02518">
    <property type="entry name" value="HATPase_c"/>
    <property type="match status" value="1"/>
</dbReference>
<dbReference type="SUPFAM" id="SSF55874">
    <property type="entry name" value="ATPase domain of HSP90 chaperone/DNA topoisomerase II/histidine kinase"/>
    <property type="match status" value="1"/>
</dbReference>
<dbReference type="CDD" id="cd12915">
    <property type="entry name" value="PDC2_DGC_like"/>
    <property type="match status" value="1"/>
</dbReference>
<keyword evidence="6" id="KW-1133">Transmembrane helix</keyword>
<dbReference type="EC" id="2.7.13.3" evidence="2"/>
<protein>
    <recommendedName>
        <fullName evidence="2">histidine kinase</fullName>
        <ecNumber evidence="2">2.7.13.3</ecNumber>
    </recommendedName>
</protein>
<reference evidence="8 9" key="1">
    <citation type="submission" date="2016-10" db="EMBL/GenBank/DDBJ databases">
        <authorList>
            <person name="de Groot N.N."/>
        </authorList>
    </citation>
    <scope>NUCLEOTIDE SEQUENCE [LARGE SCALE GENOMIC DNA]</scope>
    <source>
        <strain evidence="8 9">ATCC 43154</strain>
    </source>
</reference>
<dbReference type="AlphaFoldDB" id="A0A1I4IVR3"/>
<sequence length="548" mass="59442">MAPRRRQATLVVLGGGAALNLLIGAMLALFLLQSHQQTMQHARVTAQNLSTVLKENISGTLRALDASLGSTADDLLQLPPGAAAGLLAQLRERQPALGELRVFDAAGRLQRGAALPPDAAGAIAGQAWFQALRGPAGPGLSISPPRLDAASARWHVLLARAMRDAGGRFHGVLTAEVDLARLSSAFSLVSVGAKGAMTLSSSDEQVFARYARLHYDDAMIGKTIASAKLRAYVASGRRPETYLFTSPLDGAERLISLQRIFDRPLLAAPANLYFSVGLASDDYLQKWREEARAAALIMLLSLLVSGAAAWSLLRFWHERDARQIQSRAFEREHAVNEERLRIMRDLHDGVGSQLLSALMMVQGGNASREQTVLLLQECMDDMRLAIDTLAPDEPDLLPVLGNFRFRMEARYRAVGLDFLWINHALPDALTLAPHAGLQLLRVLQEALANVLRHAQARRVKVEVYFSPRRLRVRIEDDGVGMAAAPTLAGSGHGMANMRLRAHKLGATLAWLDAGGEAPRPGTVVELVVPLNEASQKGENPRADPRVRP</sequence>
<dbReference type="Proteomes" id="UP000199470">
    <property type="component" value="Unassembled WGS sequence"/>
</dbReference>
<evidence type="ECO:0000313" key="9">
    <source>
        <dbReference type="Proteomes" id="UP000199470"/>
    </source>
</evidence>
<evidence type="ECO:0000256" key="4">
    <source>
        <dbReference type="ARBA" id="ARBA00022777"/>
    </source>
</evidence>
<evidence type="ECO:0000256" key="6">
    <source>
        <dbReference type="SAM" id="Phobius"/>
    </source>
</evidence>
<gene>
    <name evidence="8" type="ORF">SAMN02982985_00784</name>
</gene>
<feature type="domain" description="Histidine kinase/HSP90-like ATPase" evidence="7">
    <location>
        <begin position="434"/>
        <end position="532"/>
    </location>
</feature>
<dbReference type="Gene3D" id="3.30.565.10">
    <property type="entry name" value="Histidine kinase-like ATPase, C-terminal domain"/>
    <property type="match status" value="1"/>
</dbReference>
<evidence type="ECO:0000313" key="8">
    <source>
        <dbReference type="EMBL" id="SFL58073.1"/>
    </source>
</evidence>
<dbReference type="PANTHER" id="PTHR24421">
    <property type="entry name" value="NITRATE/NITRITE SENSOR PROTEIN NARX-RELATED"/>
    <property type="match status" value="1"/>
</dbReference>
<keyword evidence="6" id="KW-0472">Membrane</keyword>
<dbReference type="InterPro" id="IPR003594">
    <property type="entry name" value="HATPase_dom"/>
</dbReference>
<dbReference type="GO" id="GO:0004673">
    <property type="term" value="F:protein histidine kinase activity"/>
    <property type="evidence" value="ECO:0007669"/>
    <property type="project" value="UniProtKB-EC"/>
</dbReference>